<dbReference type="InterPro" id="IPR036028">
    <property type="entry name" value="SH3-like_dom_sf"/>
</dbReference>
<keyword evidence="3" id="KW-0175">Coiled coil</keyword>
<evidence type="ECO:0000256" key="1">
    <source>
        <dbReference type="ARBA" id="ARBA00022443"/>
    </source>
</evidence>
<feature type="compositionally biased region" description="Polar residues" evidence="4">
    <location>
        <begin position="66"/>
        <end position="77"/>
    </location>
</feature>
<dbReference type="SUPFAM" id="SSF50044">
    <property type="entry name" value="SH3-domain"/>
    <property type="match status" value="1"/>
</dbReference>
<keyword evidence="7" id="KW-1185">Reference proteome</keyword>
<feature type="domain" description="SH3" evidence="5">
    <location>
        <begin position="1"/>
        <end position="42"/>
    </location>
</feature>
<protein>
    <recommendedName>
        <fullName evidence="5">SH3 domain-containing protein</fullName>
    </recommendedName>
</protein>
<organism evidence="6 7">
    <name type="scientific">Aduncisulcus paluster</name>
    <dbReference type="NCBI Taxonomy" id="2918883"/>
    <lineage>
        <taxon>Eukaryota</taxon>
        <taxon>Metamonada</taxon>
        <taxon>Carpediemonas-like organisms</taxon>
        <taxon>Aduncisulcus</taxon>
    </lineage>
</organism>
<evidence type="ECO:0000313" key="6">
    <source>
        <dbReference type="EMBL" id="GKT18848.1"/>
    </source>
</evidence>
<evidence type="ECO:0000256" key="2">
    <source>
        <dbReference type="PROSITE-ProRule" id="PRU00192"/>
    </source>
</evidence>
<dbReference type="PROSITE" id="PS50002">
    <property type="entry name" value="SH3"/>
    <property type="match status" value="1"/>
</dbReference>
<evidence type="ECO:0000259" key="5">
    <source>
        <dbReference type="PROSITE" id="PS50002"/>
    </source>
</evidence>
<name>A0ABQ5JVN8_9EUKA</name>
<feature type="coiled-coil region" evidence="3">
    <location>
        <begin position="147"/>
        <end position="181"/>
    </location>
</feature>
<dbReference type="Proteomes" id="UP001057375">
    <property type="component" value="Unassembled WGS sequence"/>
</dbReference>
<reference evidence="6" key="1">
    <citation type="submission" date="2022-03" db="EMBL/GenBank/DDBJ databases">
        <title>Draft genome sequence of Aduncisulcus paluster, a free-living microaerophilic Fornicata.</title>
        <authorList>
            <person name="Yuyama I."/>
            <person name="Kume K."/>
            <person name="Tamura T."/>
            <person name="Inagaki Y."/>
            <person name="Hashimoto T."/>
        </authorList>
    </citation>
    <scope>NUCLEOTIDE SEQUENCE</scope>
    <source>
        <strain evidence="6">NY0171</strain>
    </source>
</reference>
<feature type="region of interest" description="Disordered" evidence="4">
    <location>
        <begin position="28"/>
        <end position="113"/>
    </location>
</feature>
<dbReference type="Gene3D" id="2.30.30.40">
    <property type="entry name" value="SH3 Domains"/>
    <property type="match status" value="1"/>
</dbReference>
<keyword evidence="1 2" id="KW-0728">SH3 domain</keyword>
<comment type="caution">
    <text evidence="6">The sequence shown here is derived from an EMBL/GenBank/DDBJ whole genome shotgun (WGS) entry which is preliminary data.</text>
</comment>
<dbReference type="EMBL" id="BQXS01011990">
    <property type="protein sequence ID" value="GKT18848.1"/>
    <property type="molecule type" value="Genomic_DNA"/>
</dbReference>
<evidence type="ECO:0000256" key="3">
    <source>
        <dbReference type="SAM" id="Coils"/>
    </source>
</evidence>
<sequence>GDILMECEDGSQSNEDWVLVERLDNPRESGYVPRSYVTPISEDEATGVKRDIAGSTMHDTLHPSALGTSTIRPTSSEFHGKEGQSPGDDSPLGTAAFDSTAAPEVGEPLDTTSLPSSFADMFHRHDAYFRQVVKQREESFRRLETSLNAAAQEISVCQEKNTKLTQRIVELDNLIDEERRKWRERLDAEKKSLFSGIGTK</sequence>
<accession>A0ABQ5JVN8</accession>
<feature type="non-terminal residue" evidence="6">
    <location>
        <position position="1"/>
    </location>
</feature>
<gene>
    <name evidence="6" type="ORF">ADUPG1_011389</name>
</gene>
<proteinExistence type="predicted"/>
<evidence type="ECO:0000256" key="4">
    <source>
        <dbReference type="SAM" id="MobiDB-lite"/>
    </source>
</evidence>
<dbReference type="InterPro" id="IPR001452">
    <property type="entry name" value="SH3_domain"/>
</dbReference>
<evidence type="ECO:0000313" key="7">
    <source>
        <dbReference type="Proteomes" id="UP001057375"/>
    </source>
</evidence>